<dbReference type="SUPFAM" id="SSF54928">
    <property type="entry name" value="RNA-binding domain, RBD"/>
    <property type="match status" value="1"/>
</dbReference>
<dbReference type="InterPro" id="IPR000504">
    <property type="entry name" value="RRM_dom"/>
</dbReference>
<feature type="region of interest" description="Disordered" evidence="3">
    <location>
        <begin position="68"/>
        <end position="168"/>
    </location>
</feature>
<evidence type="ECO:0000259" key="4">
    <source>
        <dbReference type="PROSITE" id="PS50102"/>
    </source>
</evidence>
<organism evidence="5 6">
    <name type="scientific">Larinioides sclopetarius</name>
    <dbReference type="NCBI Taxonomy" id="280406"/>
    <lineage>
        <taxon>Eukaryota</taxon>
        <taxon>Metazoa</taxon>
        <taxon>Ecdysozoa</taxon>
        <taxon>Arthropoda</taxon>
        <taxon>Chelicerata</taxon>
        <taxon>Arachnida</taxon>
        <taxon>Araneae</taxon>
        <taxon>Araneomorphae</taxon>
        <taxon>Entelegynae</taxon>
        <taxon>Araneoidea</taxon>
        <taxon>Araneidae</taxon>
        <taxon>Larinioides</taxon>
    </lineage>
</organism>
<comment type="caution">
    <text evidence="5">The sequence shown here is derived from an EMBL/GenBank/DDBJ whole genome shotgun (WGS) entry which is preliminary data.</text>
</comment>
<evidence type="ECO:0000313" key="5">
    <source>
        <dbReference type="EMBL" id="CAL1292998.1"/>
    </source>
</evidence>
<feature type="compositionally biased region" description="Low complexity" evidence="3">
    <location>
        <begin position="146"/>
        <end position="156"/>
    </location>
</feature>
<proteinExistence type="predicted"/>
<keyword evidence="6" id="KW-1185">Reference proteome</keyword>
<dbReference type="InterPro" id="IPR050907">
    <property type="entry name" value="SRSF"/>
</dbReference>
<evidence type="ECO:0000256" key="2">
    <source>
        <dbReference type="PROSITE-ProRule" id="PRU00176"/>
    </source>
</evidence>
<accession>A0AAV2BCP3</accession>
<evidence type="ECO:0000313" key="6">
    <source>
        <dbReference type="Proteomes" id="UP001497382"/>
    </source>
</evidence>
<dbReference type="Proteomes" id="UP001497382">
    <property type="component" value="Unassembled WGS sequence"/>
</dbReference>
<dbReference type="InterPro" id="IPR035979">
    <property type="entry name" value="RBD_domain_sf"/>
</dbReference>
<gene>
    <name evidence="5" type="ORF">LARSCL_LOCUS17956</name>
</gene>
<dbReference type="SMART" id="SM00360">
    <property type="entry name" value="RRM"/>
    <property type="match status" value="1"/>
</dbReference>
<dbReference type="FunFam" id="3.30.70.330:FF:001074">
    <property type="entry name" value="Splicing factor, arginine/serine-rich 7"/>
    <property type="match status" value="1"/>
</dbReference>
<dbReference type="PANTHER" id="PTHR23147">
    <property type="entry name" value="SERINE/ARGININE RICH SPLICING FACTOR"/>
    <property type="match status" value="1"/>
</dbReference>
<dbReference type="InterPro" id="IPR012677">
    <property type="entry name" value="Nucleotide-bd_a/b_plait_sf"/>
</dbReference>
<dbReference type="Gene3D" id="3.30.70.330">
    <property type="match status" value="1"/>
</dbReference>
<feature type="domain" description="RRM" evidence="4">
    <location>
        <begin position="4"/>
        <end position="77"/>
    </location>
</feature>
<evidence type="ECO:0000256" key="1">
    <source>
        <dbReference type="ARBA" id="ARBA00022884"/>
    </source>
</evidence>
<feature type="compositionally biased region" description="Gly residues" evidence="3">
    <location>
        <begin position="85"/>
        <end position="145"/>
    </location>
</feature>
<dbReference type="PROSITE" id="PS50102">
    <property type="entry name" value="RRM"/>
    <property type="match status" value="1"/>
</dbReference>
<dbReference type="EMBL" id="CAXIEN010000318">
    <property type="protein sequence ID" value="CAL1292998.1"/>
    <property type="molecule type" value="Genomic_DNA"/>
</dbReference>
<keyword evidence="1 2" id="KW-0694">RNA-binding</keyword>
<name>A0AAV2BCP3_9ARAC</name>
<dbReference type="GO" id="GO:0003723">
    <property type="term" value="F:RNA binding"/>
    <property type="evidence" value="ECO:0007669"/>
    <property type="project" value="UniProtKB-UniRule"/>
</dbReference>
<dbReference type="AlphaFoldDB" id="A0AAV2BCP3"/>
<dbReference type="CDD" id="cd12373">
    <property type="entry name" value="RRM_SRSF3_like"/>
    <property type="match status" value="1"/>
</dbReference>
<evidence type="ECO:0000256" key="3">
    <source>
        <dbReference type="SAM" id="MobiDB-lite"/>
    </source>
</evidence>
<dbReference type="Pfam" id="PF00076">
    <property type="entry name" value="RRM_1"/>
    <property type="match status" value="1"/>
</dbReference>
<feature type="compositionally biased region" description="Polar residues" evidence="3">
    <location>
        <begin position="157"/>
        <end position="168"/>
    </location>
</feature>
<sequence>MRPASVYVGGLSEDIQKEDLEREFSKYGTLNKVWVARNPPGFAFIEFEDDQDANEAIKEMNGATINGSEIRVDLSRGRGGRRGGRGGFRGGRDGGYSRGGGRGGYDGGFRSGGGYRGGRGGGGSRYGGDRGSGGYDRPSYGGGGDYRSSNYRSRSPMGQSHKTSGQLSSALYMDNLKRQNRGHIREEPPESYSDFEDHLLLREDFLESYHDDLEDLLYQDALGSYIDFEDLL</sequence>
<reference evidence="5 6" key="1">
    <citation type="submission" date="2024-04" db="EMBL/GenBank/DDBJ databases">
        <authorList>
            <person name="Rising A."/>
            <person name="Reimegard J."/>
            <person name="Sonavane S."/>
            <person name="Akerstrom W."/>
            <person name="Nylinder S."/>
            <person name="Hedman E."/>
            <person name="Kallberg Y."/>
        </authorList>
    </citation>
    <scope>NUCLEOTIDE SEQUENCE [LARGE SCALE GENOMIC DNA]</scope>
</reference>
<protein>
    <recommendedName>
        <fullName evidence="4">RRM domain-containing protein</fullName>
    </recommendedName>
</protein>